<evidence type="ECO:0000313" key="3">
    <source>
        <dbReference type="EMBL" id="VAW78033.1"/>
    </source>
</evidence>
<dbReference type="EMBL" id="UOFL01000143">
    <property type="protein sequence ID" value="VAW78033.1"/>
    <property type="molecule type" value="Genomic_DNA"/>
</dbReference>
<proteinExistence type="inferred from homology"/>
<dbReference type="PANTHER" id="PTHR43022:SF1">
    <property type="entry name" value="PROTEIN SMF"/>
    <property type="match status" value="1"/>
</dbReference>
<dbReference type="SUPFAM" id="SSF102405">
    <property type="entry name" value="MCP/YpsA-like"/>
    <property type="match status" value="1"/>
</dbReference>
<dbReference type="AlphaFoldDB" id="A0A3B0YPL1"/>
<dbReference type="InterPro" id="IPR003488">
    <property type="entry name" value="DprA"/>
</dbReference>
<comment type="similarity">
    <text evidence="1">Belongs to the DprA/Smf family.</text>
</comment>
<accession>A0A3B0YPL1</accession>
<reference evidence="3" key="1">
    <citation type="submission" date="2018-06" db="EMBL/GenBank/DDBJ databases">
        <authorList>
            <person name="Zhirakovskaya E."/>
        </authorList>
    </citation>
    <scope>NUCLEOTIDE SEQUENCE</scope>
</reference>
<gene>
    <name evidence="3" type="ORF">MNBD_GAMMA12-3883</name>
</gene>
<dbReference type="InterPro" id="IPR057666">
    <property type="entry name" value="DrpA_SLOG"/>
</dbReference>
<feature type="domain" description="Smf/DprA SLOG" evidence="2">
    <location>
        <begin position="82"/>
        <end position="290"/>
    </location>
</feature>
<sequence length="298" mass="33750">MNQFLDTQYSTELAEVLVHEMAAYEALWLEQGTSFKSLADKFKHYPNRAPTDFVSSTRIAELVKSLSDTVRRFEVSRFGVRVHNRKGYPLKLRDAKNPVELLYYQGCWELINTPAIAVIGARKVSETGIRRTRRLVKNLVDDGFTVVSGLAEGVDAAAHNAAIELGGNTIAVIGTPLSHYYPNKNSTLQRTIATEYLLISQVPFQRYLEQDFHLNRWFFPERNKTMSALTLATVIVEASDRSGTLHQADAAISQGRTLFILESCFKNPGLVWPKKYEAKGAIRVKTYDDIKRYCFDMT</sequence>
<evidence type="ECO:0000256" key="1">
    <source>
        <dbReference type="ARBA" id="ARBA00006525"/>
    </source>
</evidence>
<dbReference type="Gene3D" id="3.40.50.450">
    <property type="match status" value="1"/>
</dbReference>
<name>A0A3B0YPL1_9ZZZZ</name>
<dbReference type="Pfam" id="PF02481">
    <property type="entry name" value="DNA_processg_A"/>
    <property type="match status" value="1"/>
</dbReference>
<dbReference type="PANTHER" id="PTHR43022">
    <property type="entry name" value="PROTEIN SMF"/>
    <property type="match status" value="1"/>
</dbReference>
<evidence type="ECO:0000259" key="2">
    <source>
        <dbReference type="Pfam" id="PF02481"/>
    </source>
</evidence>
<organism evidence="3">
    <name type="scientific">hydrothermal vent metagenome</name>
    <dbReference type="NCBI Taxonomy" id="652676"/>
    <lineage>
        <taxon>unclassified sequences</taxon>
        <taxon>metagenomes</taxon>
        <taxon>ecological metagenomes</taxon>
    </lineage>
</organism>
<protein>
    <submittedName>
        <fullName evidence="3">Rossmann fold nucleotide-binding protein Smf possibly involved in DNA uptake</fullName>
    </submittedName>
</protein>
<dbReference type="GO" id="GO:0009294">
    <property type="term" value="P:DNA-mediated transformation"/>
    <property type="evidence" value="ECO:0007669"/>
    <property type="project" value="InterPro"/>
</dbReference>